<feature type="signal peptide" evidence="4">
    <location>
        <begin position="1"/>
        <end position="21"/>
    </location>
</feature>
<dbReference type="EMBL" id="JAPWTJ010002306">
    <property type="protein sequence ID" value="KAJ8966719.1"/>
    <property type="molecule type" value="Genomic_DNA"/>
</dbReference>
<dbReference type="InterPro" id="IPR027417">
    <property type="entry name" value="P-loop_NTPase"/>
</dbReference>
<evidence type="ECO:0000256" key="4">
    <source>
        <dbReference type="SAM" id="SignalP"/>
    </source>
</evidence>
<dbReference type="Gene3D" id="3.40.50.300">
    <property type="entry name" value="P-loop containing nucleotide triphosphate hydrolases"/>
    <property type="match status" value="2"/>
</dbReference>
<dbReference type="Pfam" id="PF00735">
    <property type="entry name" value="Septin"/>
    <property type="match status" value="1"/>
</dbReference>
<dbReference type="SUPFAM" id="SSF52540">
    <property type="entry name" value="P-loop containing nucleoside triphosphate hydrolases"/>
    <property type="match status" value="1"/>
</dbReference>
<feature type="domain" description="Septin-type G" evidence="5">
    <location>
        <begin position="1"/>
        <end position="259"/>
    </location>
</feature>
<name>A0ABQ9IVA6_9CUCU</name>
<sequence>MKLSLIFVVFVAVIMALTGQAENILLKNCNHKGFDFTLMIVGESGLGKSTLINSMFLTDIYNSDYPGPTRRIKKTTTVEATQVLLKEGGVNLRLTVVDTPGFGDAIDNTGCHSLRAIDIEFMKQLSTKVNIVPIIAKADTLTPEECKEMKIKVLDDIKRHNIRIFEFDDLLKEDDEYELHRTLRDKVPFAVASSNTVVEVDGRNIRGRQYPWGFIEVENLEHCDFKALRKMKLSPIIGSTCQSVADSPNRDHQKARQLQINGLQISERLEILKTEQKKKNEGMVKLLKNNVKEVQKMKFENNKECWKTVIQSQKLSK</sequence>
<evidence type="ECO:0000256" key="3">
    <source>
        <dbReference type="RuleBase" id="RU004560"/>
    </source>
</evidence>
<keyword evidence="7" id="KW-1185">Reference proteome</keyword>
<feature type="chain" id="PRO_5046732341" description="Septin-type G domain-containing protein" evidence="4">
    <location>
        <begin position="22"/>
        <end position="317"/>
    </location>
</feature>
<evidence type="ECO:0000256" key="1">
    <source>
        <dbReference type="ARBA" id="ARBA00022741"/>
    </source>
</evidence>
<evidence type="ECO:0000313" key="7">
    <source>
        <dbReference type="Proteomes" id="UP001162164"/>
    </source>
</evidence>
<dbReference type="Proteomes" id="UP001162164">
    <property type="component" value="Unassembled WGS sequence"/>
</dbReference>
<keyword evidence="2 3" id="KW-0342">GTP-binding</keyword>
<gene>
    <name evidence="6" type="ORF">NQ317_011765</name>
</gene>
<dbReference type="InterPro" id="IPR016491">
    <property type="entry name" value="Septin"/>
</dbReference>
<organism evidence="6 7">
    <name type="scientific">Molorchus minor</name>
    <dbReference type="NCBI Taxonomy" id="1323400"/>
    <lineage>
        <taxon>Eukaryota</taxon>
        <taxon>Metazoa</taxon>
        <taxon>Ecdysozoa</taxon>
        <taxon>Arthropoda</taxon>
        <taxon>Hexapoda</taxon>
        <taxon>Insecta</taxon>
        <taxon>Pterygota</taxon>
        <taxon>Neoptera</taxon>
        <taxon>Endopterygota</taxon>
        <taxon>Coleoptera</taxon>
        <taxon>Polyphaga</taxon>
        <taxon>Cucujiformia</taxon>
        <taxon>Chrysomeloidea</taxon>
        <taxon>Cerambycidae</taxon>
        <taxon>Lamiinae</taxon>
        <taxon>Monochamini</taxon>
        <taxon>Molorchus</taxon>
    </lineage>
</organism>
<evidence type="ECO:0000259" key="5">
    <source>
        <dbReference type="PROSITE" id="PS51719"/>
    </source>
</evidence>
<comment type="caution">
    <text evidence="6">The sequence shown here is derived from an EMBL/GenBank/DDBJ whole genome shotgun (WGS) entry which is preliminary data.</text>
</comment>
<keyword evidence="1 3" id="KW-0547">Nucleotide-binding</keyword>
<evidence type="ECO:0000256" key="2">
    <source>
        <dbReference type="ARBA" id="ARBA00023134"/>
    </source>
</evidence>
<dbReference type="PANTHER" id="PTHR18884">
    <property type="entry name" value="SEPTIN"/>
    <property type="match status" value="1"/>
</dbReference>
<comment type="similarity">
    <text evidence="3">Belongs to the TRAFAC class TrmE-Era-EngA-EngB-Septin-like GTPase superfamily. Septin GTPase family.</text>
</comment>
<dbReference type="PROSITE" id="PS51719">
    <property type="entry name" value="G_SEPTIN"/>
    <property type="match status" value="1"/>
</dbReference>
<dbReference type="PIRSF" id="PIRSF006698">
    <property type="entry name" value="Septin"/>
    <property type="match status" value="1"/>
</dbReference>
<proteinExistence type="inferred from homology"/>
<evidence type="ECO:0000313" key="6">
    <source>
        <dbReference type="EMBL" id="KAJ8966719.1"/>
    </source>
</evidence>
<protein>
    <recommendedName>
        <fullName evidence="5">Septin-type G domain-containing protein</fullName>
    </recommendedName>
</protein>
<dbReference type="CDD" id="cd01850">
    <property type="entry name" value="CDC_Septin"/>
    <property type="match status" value="1"/>
</dbReference>
<reference evidence="6" key="1">
    <citation type="journal article" date="2023" name="Insect Mol. Biol.">
        <title>Genome sequencing provides insights into the evolution of gene families encoding plant cell wall-degrading enzymes in longhorned beetles.</title>
        <authorList>
            <person name="Shin N.R."/>
            <person name="Okamura Y."/>
            <person name="Kirsch R."/>
            <person name="Pauchet Y."/>
        </authorList>
    </citation>
    <scope>NUCLEOTIDE SEQUENCE</scope>
    <source>
        <strain evidence="6">MMC_N1</strain>
    </source>
</reference>
<accession>A0ABQ9IVA6</accession>
<keyword evidence="4" id="KW-0732">Signal</keyword>
<dbReference type="InterPro" id="IPR030379">
    <property type="entry name" value="G_SEPTIN_dom"/>
</dbReference>